<accession>A0A699HQV4</accession>
<keyword evidence="2" id="KW-0472">Membrane</keyword>
<feature type="domain" description="Retrovirus-related Pol polyprotein from transposon TNT 1-94-like beta-barrel" evidence="3">
    <location>
        <begin position="470"/>
        <end position="513"/>
    </location>
</feature>
<evidence type="ECO:0000256" key="1">
    <source>
        <dbReference type="SAM" id="MobiDB-lite"/>
    </source>
</evidence>
<reference evidence="4" key="1">
    <citation type="journal article" date="2019" name="Sci. Rep.">
        <title>Draft genome of Tanacetum cinerariifolium, the natural source of mosquito coil.</title>
        <authorList>
            <person name="Yamashiro T."/>
            <person name="Shiraishi A."/>
            <person name="Satake H."/>
            <person name="Nakayama K."/>
        </authorList>
    </citation>
    <scope>NUCLEOTIDE SEQUENCE</scope>
</reference>
<organism evidence="4">
    <name type="scientific">Tanacetum cinerariifolium</name>
    <name type="common">Dalmatian daisy</name>
    <name type="synonym">Chrysanthemum cinerariifolium</name>
    <dbReference type="NCBI Taxonomy" id="118510"/>
    <lineage>
        <taxon>Eukaryota</taxon>
        <taxon>Viridiplantae</taxon>
        <taxon>Streptophyta</taxon>
        <taxon>Embryophyta</taxon>
        <taxon>Tracheophyta</taxon>
        <taxon>Spermatophyta</taxon>
        <taxon>Magnoliopsida</taxon>
        <taxon>eudicotyledons</taxon>
        <taxon>Gunneridae</taxon>
        <taxon>Pentapetalae</taxon>
        <taxon>asterids</taxon>
        <taxon>campanulids</taxon>
        <taxon>Asterales</taxon>
        <taxon>Asteraceae</taxon>
        <taxon>Asteroideae</taxon>
        <taxon>Anthemideae</taxon>
        <taxon>Anthemidinae</taxon>
        <taxon>Tanacetum</taxon>
    </lineage>
</organism>
<feature type="region of interest" description="Disordered" evidence="1">
    <location>
        <begin position="83"/>
        <end position="165"/>
    </location>
</feature>
<feature type="compositionally biased region" description="Polar residues" evidence="1">
    <location>
        <begin position="1"/>
        <end position="12"/>
    </location>
</feature>
<gene>
    <name evidence="4" type="ORF">Tci_441317</name>
</gene>
<name>A0A699HQV4_TANCI</name>
<keyword evidence="2" id="KW-1133">Transmembrane helix</keyword>
<evidence type="ECO:0000313" key="4">
    <source>
        <dbReference type="EMBL" id="GEY69343.1"/>
    </source>
</evidence>
<evidence type="ECO:0000256" key="2">
    <source>
        <dbReference type="SAM" id="Phobius"/>
    </source>
</evidence>
<feature type="region of interest" description="Disordered" evidence="1">
    <location>
        <begin position="1"/>
        <end position="62"/>
    </location>
</feature>
<comment type="caution">
    <text evidence="4">The sequence shown here is derived from an EMBL/GenBank/DDBJ whole genome shotgun (WGS) entry which is preliminary data.</text>
</comment>
<proteinExistence type="predicted"/>
<feature type="compositionally biased region" description="Low complexity" evidence="1">
    <location>
        <begin position="13"/>
        <end position="23"/>
    </location>
</feature>
<sequence length="1079" mass="121861">YHISKTQTNATPSRLSSLRTSSEGGLGCHVTTGDSPVQARPERLSNLPNEPPLGEENKLKSTKAVYNKALITLTKRVKKLEKNLKHKKRRAVVDSSKDEEASLDKEDSPNQGRMIQEIDADENTNLVKSSKKGEAHETDGRRKESDDTEVLDFSTASPQKDDDEETLAKTLVSIKKSAVKDKGKAIMEEFEPSKKIKKKELIQISLDEEIFIKNGNKVLTKPVGLSEQTYEPSTAEEKQDIRNEMKARGTLLMTLPNKDQLKFHSYQDAKLLMEAIEKRYRGNKESKKTRQRWNVLTVIKMATLQENTDFQGIKTTESYQAEEETPTNYAFMALTSLGSSSSYDSEVIDEHFESESVDVSTVSSSADKTVKTIDITHKVLTQSAKINTIAASVNTDVRPVNAADSQSIMNHFRPISKVIPRRHLQQIRPFNKLSSNKRSVFNKKVNTVRVNDSTAREGAVQKEYKEKGAINSGCSRHMTGNKCYLTDFEAFDCGFVSFGDGKGIISGKGKIKTGKLDFDDVYFCKELVTDIHKKTKTKPETDKTKHKIKKSVEKQSEDVCILVDRPIFIKTQKTVLLLAWDRVFKIKDAPGNKQYKPDDTQELFRELFNDVQNIHKELVEYINTPGWNRPTFYDDDDDDDDVDYTITITPVLSTEEPDNSLSIRDEHLDTIPATESDEVLKSSVENLISIPSESEGIPEHMCDVPFHDNSPPLDVSKDQFEDFSESNDEFSSTDDDSFSIYNIDYVEASPPDYVLVSSEVMEIVIPKVGGIDDDILLTIKDDILREKLLSVNLLIAKIEALNDNPTPSSDCKTKSPSTSFNSLLEETNTSDNSLPEFETFCFDVEEISSGRTTTHSDNSLLEYKVFHDDHVKEISSGSPTTHSDNSLLEYKVFHDDHVKEISSGSPTTHSDSSLYASFLFDLSINPFPSADRSDFYDFTDELIPFISPPEYDCFLFKVEPNSRDFTKDVVEDISPTKEPQVHNALPTHPNLQLNMKFQPSLEYLFAYVVWIFLPFLIYSVAPHYLLSLRNEDTIFDPGICNSHFSRPDISHRCGTFPRFKVLPESLMKIFSSTCSPIDK</sequence>
<keyword evidence="2" id="KW-0812">Transmembrane</keyword>
<evidence type="ECO:0000259" key="3">
    <source>
        <dbReference type="Pfam" id="PF22936"/>
    </source>
</evidence>
<dbReference type="AlphaFoldDB" id="A0A699HQV4"/>
<feature type="transmembrane region" description="Helical" evidence="2">
    <location>
        <begin position="1003"/>
        <end position="1021"/>
    </location>
</feature>
<dbReference type="InterPro" id="IPR054722">
    <property type="entry name" value="PolX-like_BBD"/>
</dbReference>
<dbReference type="EMBL" id="BKCJ010200846">
    <property type="protein sequence ID" value="GEY69343.1"/>
    <property type="molecule type" value="Genomic_DNA"/>
</dbReference>
<dbReference type="Pfam" id="PF22936">
    <property type="entry name" value="Pol_BBD"/>
    <property type="match status" value="1"/>
</dbReference>
<feature type="non-terminal residue" evidence="4">
    <location>
        <position position="1"/>
    </location>
</feature>
<feature type="compositionally biased region" description="Basic and acidic residues" evidence="1">
    <location>
        <begin position="91"/>
        <end position="108"/>
    </location>
</feature>
<feature type="compositionally biased region" description="Basic and acidic residues" evidence="1">
    <location>
        <begin position="131"/>
        <end position="145"/>
    </location>
</feature>
<protein>
    <recommendedName>
        <fullName evidence="3">Retrovirus-related Pol polyprotein from transposon TNT 1-94-like beta-barrel domain-containing protein</fullName>
    </recommendedName>
</protein>